<proteinExistence type="predicted"/>
<protein>
    <submittedName>
        <fullName evidence="1">Uncharacterized protein</fullName>
    </submittedName>
</protein>
<dbReference type="AlphaFoldDB" id="A0A5M6IF39"/>
<organism evidence="1 2">
    <name type="scientific">Roseospira marina</name>
    <dbReference type="NCBI Taxonomy" id="140057"/>
    <lineage>
        <taxon>Bacteria</taxon>
        <taxon>Pseudomonadati</taxon>
        <taxon>Pseudomonadota</taxon>
        <taxon>Alphaproteobacteria</taxon>
        <taxon>Rhodospirillales</taxon>
        <taxon>Rhodospirillaceae</taxon>
        <taxon>Roseospira</taxon>
    </lineage>
</organism>
<accession>A0A5M6IF39</accession>
<dbReference type="Proteomes" id="UP000324065">
    <property type="component" value="Unassembled WGS sequence"/>
</dbReference>
<evidence type="ECO:0000313" key="2">
    <source>
        <dbReference type="Proteomes" id="UP000324065"/>
    </source>
</evidence>
<evidence type="ECO:0000313" key="1">
    <source>
        <dbReference type="EMBL" id="KAA5606906.1"/>
    </source>
</evidence>
<dbReference type="OrthoDB" id="9918865at2"/>
<sequence>MLFVGGSLSAPTAVLAAPETTPAVRAGTRAALAWAVPYFQNQHVCSTAQVTGVAARASSLVVRLDIDPRWARDLAGMADDLRGAWFALHCPFVREPVWRLLPEEGDIVIETAAAPLGWMQWSCRHAAPVDADGRQSAGEGRSLTPVR</sequence>
<name>A0A5M6IF39_9PROT</name>
<gene>
    <name evidence="1" type="ORF">F1188_03045</name>
</gene>
<keyword evidence="2" id="KW-1185">Reference proteome</keyword>
<comment type="caution">
    <text evidence="1">The sequence shown here is derived from an EMBL/GenBank/DDBJ whole genome shotgun (WGS) entry which is preliminary data.</text>
</comment>
<reference evidence="1 2" key="1">
    <citation type="submission" date="2019-09" db="EMBL/GenBank/DDBJ databases">
        <title>Genome sequence of Roseospira marina, one of the more divergent members of the non-sulfur purple photosynthetic bacterial family, the Rhodospirillaceae.</title>
        <authorList>
            <person name="Meyer T."/>
            <person name="Kyndt J."/>
        </authorList>
    </citation>
    <scope>NUCLEOTIDE SEQUENCE [LARGE SCALE GENOMIC DNA]</scope>
    <source>
        <strain evidence="1 2">DSM 15113</strain>
    </source>
</reference>
<dbReference type="EMBL" id="VWPJ01000002">
    <property type="protein sequence ID" value="KAA5606906.1"/>
    <property type="molecule type" value="Genomic_DNA"/>
</dbReference>
<dbReference type="RefSeq" id="WP_150060917.1">
    <property type="nucleotide sequence ID" value="NZ_JACHII010000003.1"/>
</dbReference>